<sequence>MLLDKRLWYLAILLTGWVMPALAAPAWVGVTTGAVWCATQDSQQTFIPKVQQTRPAREADQCLIRAIMEEDVALIDRCIAREADINFRGNGGWTPLMVAATRGNVTILEHLLGLGANVEDVSDEGWSSLMLAVYQGHEQAVLFLLQQGADLTRAAYVKSDFVVGKRTNTGIDFLERLVAEYRALGDNAQFKNFFHLNTLMIAVLRNQRDILDILVQEGADINSLNAGGISPLFWAIVTGDRQMVAQMLAFRANVNLRSPLGKTPLMFAAGFGFEDICLLLINAGAETNAIDRTGNSSLTYAVRLGRKKCVSLLLQQPHVKLNPKPYQTHTPLLMAIQAGDTDVVRMLVKRGADINHPNKQGETPVCAAVRQDRPEVLALLLRYKPDLSAAYPRSGNTALHLAVIQNHEAMVRRLIAADAPLHLRNNDGHTVLDLARENGHTNLVKILLKSETN</sequence>
<dbReference type="EMBL" id="JAFREP010000005">
    <property type="protein sequence ID" value="MBO1318404.1"/>
    <property type="molecule type" value="Genomic_DNA"/>
</dbReference>
<feature type="repeat" description="ANK" evidence="3">
    <location>
        <begin position="394"/>
        <end position="426"/>
    </location>
</feature>
<dbReference type="PRINTS" id="PR01415">
    <property type="entry name" value="ANKYRIN"/>
</dbReference>
<dbReference type="SMART" id="SM00248">
    <property type="entry name" value="ANK"/>
    <property type="match status" value="11"/>
</dbReference>
<evidence type="ECO:0000256" key="1">
    <source>
        <dbReference type="ARBA" id="ARBA00022737"/>
    </source>
</evidence>
<dbReference type="InterPro" id="IPR036770">
    <property type="entry name" value="Ankyrin_rpt-contain_sf"/>
</dbReference>
<proteinExistence type="predicted"/>
<feature type="repeat" description="ANK" evidence="3">
    <location>
        <begin position="427"/>
        <end position="453"/>
    </location>
</feature>
<feature type="repeat" description="ANK" evidence="3">
    <location>
        <begin position="327"/>
        <end position="359"/>
    </location>
</feature>
<keyword evidence="1" id="KW-0677">Repeat</keyword>
<feature type="repeat" description="ANK" evidence="3">
    <location>
        <begin position="194"/>
        <end position="226"/>
    </location>
</feature>
<evidence type="ECO:0000256" key="2">
    <source>
        <dbReference type="ARBA" id="ARBA00023043"/>
    </source>
</evidence>
<dbReference type="Pfam" id="PF12796">
    <property type="entry name" value="Ank_2"/>
    <property type="match status" value="4"/>
</dbReference>
<organism evidence="5 6">
    <name type="scientific">Acanthopleuribacter pedis</name>
    <dbReference type="NCBI Taxonomy" id="442870"/>
    <lineage>
        <taxon>Bacteria</taxon>
        <taxon>Pseudomonadati</taxon>
        <taxon>Acidobacteriota</taxon>
        <taxon>Holophagae</taxon>
        <taxon>Acanthopleuribacterales</taxon>
        <taxon>Acanthopleuribacteraceae</taxon>
        <taxon>Acanthopleuribacter</taxon>
    </lineage>
</organism>
<dbReference type="PANTHER" id="PTHR24198">
    <property type="entry name" value="ANKYRIN REPEAT AND PROTEIN KINASE DOMAIN-CONTAINING PROTEIN"/>
    <property type="match status" value="1"/>
</dbReference>
<keyword evidence="6" id="KW-1185">Reference proteome</keyword>
<evidence type="ECO:0000256" key="4">
    <source>
        <dbReference type="SAM" id="SignalP"/>
    </source>
</evidence>
<dbReference type="PANTHER" id="PTHR24198:SF165">
    <property type="entry name" value="ANKYRIN REPEAT-CONTAINING PROTEIN-RELATED"/>
    <property type="match status" value="1"/>
</dbReference>
<dbReference type="Proteomes" id="UP000664417">
    <property type="component" value="Unassembled WGS sequence"/>
</dbReference>
<feature type="repeat" description="ANK" evidence="3">
    <location>
        <begin position="91"/>
        <end position="123"/>
    </location>
</feature>
<dbReference type="SUPFAM" id="SSF48403">
    <property type="entry name" value="Ankyrin repeat"/>
    <property type="match status" value="2"/>
</dbReference>
<reference evidence="5" key="1">
    <citation type="submission" date="2021-03" db="EMBL/GenBank/DDBJ databases">
        <authorList>
            <person name="Wang G."/>
        </authorList>
    </citation>
    <scope>NUCLEOTIDE SEQUENCE</scope>
    <source>
        <strain evidence="5">KCTC 12899</strain>
    </source>
</reference>
<evidence type="ECO:0000313" key="5">
    <source>
        <dbReference type="EMBL" id="MBO1318404.1"/>
    </source>
</evidence>
<feature type="chain" id="PRO_5035293816" evidence="4">
    <location>
        <begin position="24"/>
        <end position="453"/>
    </location>
</feature>
<dbReference type="InterPro" id="IPR002110">
    <property type="entry name" value="Ankyrin_rpt"/>
</dbReference>
<comment type="caution">
    <text evidence="5">The sequence shown here is derived from an EMBL/GenBank/DDBJ whole genome shotgun (WGS) entry which is preliminary data.</text>
</comment>
<feature type="repeat" description="ANK" evidence="3">
    <location>
        <begin position="260"/>
        <end position="292"/>
    </location>
</feature>
<dbReference type="AlphaFoldDB" id="A0A8J7U344"/>
<evidence type="ECO:0000313" key="6">
    <source>
        <dbReference type="Proteomes" id="UP000664417"/>
    </source>
</evidence>
<protein>
    <submittedName>
        <fullName evidence="5">Ankyrin repeat domain-containing protein</fullName>
    </submittedName>
</protein>
<dbReference type="PROSITE" id="PS50297">
    <property type="entry name" value="ANK_REP_REGION"/>
    <property type="match status" value="6"/>
</dbReference>
<dbReference type="PROSITE" id="PS50088">
    <property type="entry name" value="ANK_REPEAT"/>
    <property type="match status" value="7"/>
</dbReference>
<dbReference type="Gene3D" id="1.25.40.20">
    <property type="entry name" value="Ankyrin repeat-containing domain"/>
    <property type="match status" value="4"/>
</dbReference>
<name>A0A8J7U344_9BACT</name>
<keyword evidence="4" id="KW-0732">Signal</keyword>
<gene>
    <name evidence="5" type="ORF">J3U88_08050</name>
</gene>
<feature type="signal peptide" evidence="4">
    <location>
        <begin position="1"/>
        <end position="23"/>
    </location>
</feature>
<accession>A0A8J7U344</accession>
<feature type="repeat" description="ANK" evidence="3">
    <location>
        <begin position="124"/>
        <end position="156"/>
    </location>
</feature>
<keyword evidence="2 3" id="KW-0040">ANK repeat</keyword>
<dbReference type="RefSeq" id="WP_207858156.1">
    <property type="nucleotide sequence ID" value="NZ_JAFREP010000005.1"/>
</dbReference>
<evidence type="ECO:0000256" key="3">
    <source>
        <dbReference type="PROSITE-ProRule" id="PRU00023"/>
    </source>
</evidence>